<keyword evidence="2" id="KW-0812">Transmembrane</keyword>
<dbReference type="OrthoDB" id="7343683at2759"/>
<comment type="caution">
    <text evidence="3">The sequence shown here is derived from an EMBL/GenBank/DDBJ whole genome shotgun (WGS) entry which is preliminary data.</text>
</comment>
<accession>A0A4C1U9M4</accession>
<feature type="compositionally biased region" description="Basic and acidic residues" evidence="1">
    <location>
        <begin position="27"/>
        <end position="37"/>
    </location>
</feature>
<keyword evidence="4" id="KW-1185">Reference proteome</keyword>
<feature type="transmembrane region" description="Helical" evidence="2">
    <location>
        <begin position="47"/>
        <end position="68"/>
    </location>
</feature>
<evidence type="ECO:0000313" key="3">
    <source>
        <dbReference type="EMBL" id="GBP22624.1"/>
    </source>
</evidence>
<evidence type="ECO:0000256" key="1">
    <source>
        <dbReference type="SAM" id="MobiDB-lite"/>
    </source>
</evidence>
<keyword evidence="2" id="KW-1133">Transmembrane helix</keyword>
<evidence type="ECO:0008006" key="5">
    <source>
        <dbReference type="Google" id="ProtNLM"/>
    </source>
</evidence>
<feature type="region of interest" description="Disordered" evidence="1">
    <location>
        <begin position="15"/>
        <end position="37"/>
    </location>
</feature>
<gene>
    <name evidence="3" type="ORF">EVAR_13904_1</name>
</gene>
<dbReference type="AlphaFoldDB" id="A0A4C1U9M4"/>
<evidence type="ECO:0000313" key="4">
    <source>
        <dbReference type="Proteomes" id="UP000299102"/>
    </source>
</evidence>
<sequence length="163" mass="18197">MRGIGTEIIDRDMKWEGEEEESESANEGEKRTGVESGGEMRYKKDRLVLHVYCSVLALVVCSLLIIFTLQNHKLKMKTVILLLSLIAMAYAQGDRVIDPGFYRPSNPSPPFVIPNPDPFFSQPHGINVDIGPAYVDGSHYGGLRPTRPGQQNKCTCTLQYVNI</sequence>
<reference evidence="3 4" key="1">
    <citation type="journal article" date="2019" name="Commun. Biol.">
        <title>The bagworm genome reveals a unique fibroin gene that provides high tensile strength.</title>
        <authorList>
            <person name="Kono N."/>
            <person name="Nakamura H."/>
            <person name="Ohtoshi R."/>
            <person name="Tomita M."/>
            <person name="Numata K."/>
            <person name="Arakawa K."/>
        </authorList>
    </citation>
    <scope>NUCLEOTIDE SEQUENCE [LARGE SCALE GENOMIC DNA]</scope>
</reference>
<proteinExistence type="predicted"/>
<evidence type="ECO:0000256" key="2">
    <source>
        <dbReference type="SAM" id="Phobius"/>
    </source>
</evidence>
<protein>
    <recommendedName>
        <fullName evidence="5">Transmembrane protein</fullName>
    </recommendedName>
</protein>
<feature type="compositionally biased region" description="Acidic residues" evidence="1">
    <location>
        <begin position="17"/>
        <end position="26"/>
    </location>
</feature>
<dbReference type="EMBL" id="BGZK01000142">
    <property type="protein sequence ID" value="GBP22624.1"/>
    <property type="molecule type" value="Genomic_DNA"/>
</dbReference>
<organism evidence="3 4">
    <name type="scientific">Eumeta variegata</name>
    <name type="common">Bagworm moth</name>
    <name type="synonym">Eumeta japonica</name>
    <dbReference type="NCBI Taxonomy" id="151549"/>
    <lineage>
        <taxon>Eukaryota</taxon>
        <taxon>Metazoa</taxon>
        <taxon>Ecdysozoa</taxon>
        <taxon>Arthropoda</taxon>
        <taxon>Hexapoda</taxon>
        <taxon>Insecta</taxon>
        <taxon>Pterygota</taxon>
        <taxon>Neoptera</taxon>
        <taxon>Endopterygota</taxon>
        <taxon>Lepidoptera</taxon>
        <taxon>Glossata</taxon>
        <taxon>Ditrysia</taxon>
        <taxon>Tineoidea</taxon>
        <taxon>Psychidae</taxon>
        <taxon>Oiketicinae</taxon>
        <taxon>Eumeta</taxon>
    </lineage>
</organism>
<keyword evidence="2" id="KW-0472">Membrane</keyword>
<dbReference type="Proteomes" id="UP000299102">
    <property type="component" value="Unassembled WGS sequence"/>
</dbReference>
<name>A0A4C1U9M4_EUMVA</name>